<keyword evidence="3" id="KW-1185">Reference proteome</keyword>
<name>A0ABN6QTE6_STRNI</name>
<dbReference type="PANTHER" id="PTHR30543:SF21">
    <property type="entry name" value="NAD(P)H-DEPENDENT FMN REDUCTASE LOT6"/>
    <property type="match status" value="1"/>
</dbReference>
<accession>A0ABN6QTE6</accession>
<dbReference type="InterPro" id="IPR029039">
    <property type="entry name" value="Flavoprotein-like_sf"/>
</dbReference>
<dbReference type="SUPFAM" id="SSF52218">
    <property type="entry name" value="Flavoproteins"/>
    <property type="match status" value="1"/>
</dbReference>
<dbReference type="PANTHER" id="PTHR30543">
    <property type="entry name" value="CHROMATE REDUCTASE"/>
    <property type="match status" value="1"/>
</dbReference>
<feature type="domain" description="NADPH-dependent FMN reductase-like" evidence="1">
    <location>
        <begin position="47"/>
        <end position="195"/>
    </location>
</feature>
<protein>
    <recommendedName>
        <fullName evidence="1">NADPH-dependent FMN reductase-like domain-containing protein</fullName>
    </recommendedName>
</protein>
<dbReference type="InterPro" id="IPR005025">
    <property type="entry name" value="FMN_Rdtase-like_dom"/>
</dbReference>
<dbReference type="InterPro" id="IPR050712">
    <property type="entry name" value="NAD(P)H-dep_reductase"/>
</dbReference>
<dbReference type="Gene3D" id="3.40.50.360">
    <property type="match status" value="1"/>
</dbReference>
<evidence type="ECO:0000259" key="1">
    <source>
        <dbReference type="Pfam" id="PF03358"/>
    </source>
</evidence>
<sequence length="255" mass="27595">MARRCPVGAGFPAVPRIRCPRTGRPCPGAERTEVMALPADAHPGPLRVLVLGASLRAESANARLAALVARMMTEAGATVDLAGLRDFGMPLYDGDLEVAEGLPAGALELRDRIERSDAFVIASPEYNASVPGVVKNAIDWVSRVRPQPFKTKHALLVSASPSLVGGNRGLWALRVPLEHLGTRVYPDMFSLAAAHQGFTEDGQLADSGLQQRLAETVRAFLSLVEADARYVCLQRRWYEFLGDRTEAPVTQRAED</sequence>
<dbReference type="Pfam" id="PF03358">
    <property type="entry name" value="FMN_red"/>
    <property type="match status" value="1"/>
</dbReference>
<gene>
    <name evidence="2" type="ORF">HEK616_29440</name>
</gene>
<dbReference type="Proteomes" id="UP001059597">
    <property type="component" value="Chromosome"/>
</dbReference>
<reference evidence="2" key="1">
    <citation type="submission" date="2022-06" db="EMBL/GenBank/DDBJ databases">
        <title>Complete genome sequence of Streptomyces nigrescens HEK616.</title>
        <authorList>
            <person name="Asamizu S."/>
            <person name="Onaka H."/>
        </authorList>
    </citation>
    <scope>NUCLEOTIDE SEQUENCE</scope>
    <source>
        <strain evidence="2">HEK616</strain>
    </source>
</reference>
<evidence type="ECO:0000313" key="2">
    <source>
        <dbReference type="EMBL" id="BDM69457.1"/>
    </source>
</evidence>
<proteinExistence type="predicted"/>
<evidence type="ECO:0000313" key="3">
    <source>
        <dbReference type="Proteomes" id="UP001059597"/>
    </source>
</evidence>
<organism evidence="2 3">
    <name type="scientific">Streptomyces nigrescens</name>
    <dbReference type="NCBI Taxonomy" id="1920"/>
    <lineage>
        <taxon>Bacteria</taxon>
        <taxon>Bacillati</taxon>
        <taxon>Actinomycetota</taxon>
        <taxon>Actinomycetes</taxon>
        <taxon>Kitasatosporales</taxon>
        <taxon>Streptomycetaceae</taxon>
        <taxon>Streptomyces</taxon>
    </lineage>
</organism>
<dbReference type="EMBL" id="AP026073">
    <property type="protein sequence ID" value="BDM69457.1"/>
    <property type="molecule type" value="Genomic_DNA"/>
</dbReference>